<feature type="non-terminal residue" evidence="1">
    <location>
        <position position="101"/>
    </location>
</feature>
<evidence type="ECO:0000313" key="1">
    <source>
        <dbReference type="EMBL" id="GFG32263.1"/>
    </source>
</evidence>
<dbReference type="InterPro" id="IPR036397">
    <property type="entry name" value="RNaseH_sf"/>
</dbReference>
<dbReference type="PANTHER" id="PTHR47326:SF1">
    <property type="entry name" value="HTH PSQ-TYPE DOMAIN-CONTAINING PROTEIN"/>
    <property type="match status" value="1"/>
</dbReference>
<protein>
    <recommendedName>
        <fullName evidence="3">Tc1-like transposase DDE domain-containing protein</fullName>
    </recommendedName>
</protein>
<accession>A0A6L2PI71</accession>
<feature type="non-terminal residue" evidence="1">
    <location>
        <position position="1"/>
    </location>
</feature>
<sequence>DIYVNFLQHELPALLEDVPLQTRRQAYYQHDGAHPHFSQVVRPYLNQQFPNRWIGLGGAQNWPPQSPGFNPLDCHVWGYMKTMAYARKVNRTEVFSKFSSL</sequence>
<dbReference type="Gene3D" id="3.30.420.10">
    <property type="entry name" value="Ribonuclease H-like superfamily/Ribonuclease H"/>
    <property type="match status" value="1"/>
</dbReference>
<comment type="caution">
    <text evidence="1">The sequence shown here is derived from an EMBL/GenBank/DDBJ whole genome shotgun (WGS) entry which is preliminary data.</text>
</comment>
<evidence type="ECO:0000313" key="2">
    <source>
        <dbReference type="Proteomes" id="UP000502823"/>
    </source>
</evidence>
<dbReference type="OrthoDB" id="7590965at2759"/>
<proteinExistence type="predicted"/>
<reference evidence="2" key="1">
    <citation type="submission" date="2020-01" db="EMBL/GenBank/DDBJ databases">
        <title>Draft genome sequence of the Termite Coptotermes fromosanus.</title>
        <authorList>
            <person name="Itakura S."/>
            <person name="Yosikawa Y."/>
            <person name="Umezawa K."/>
        </authorList>
    </citation>
    <scope>NUCLEOTIDE SEQUENCE [LARGE SCALE GENOMIC DNA]</scope>
</reference>
<keyword evidence="2" id="KW-1185">Reference proteome</keyword>
<dbReference type="InParanoid" id="A0A6L2PI71"/>
<dbReference type="EMBL" id="BLKM01000356">
    <property type="protein sequence ID" value="GFG32263.1"/>
    <property type="molecule type" value="Genomic_DNA"/>
</dbReference>
<organism evidence="1 2">
    <name type="scientific">Coptotermes formosanus</name>
    <name type="common">Formosan subterranean termite</name>
    <dbReference type="NCBI Taxonomy" id="36987"/>
    <lineage>
        <taxon>Eukaryota</taxon>
        <taxon>Metazoa</taxon>
        <taxon>Ecdysozoa</taxon>
        <taxon>Arthropoda</taxon>
        <taxon>Hexapoda</taxon>
        <taxon>Insecta</taxon>
        <taxon>Pterygota</taxon>
        <taxon>Neoptera</taxon>
        <taxon>Polyneoptera</taxon>
        <taxon>Dictyoptera</taxon>
        <taxon>Blattodea</taxon>
        <taxon>Blattoidea</taxon>
        <taxon>Termitoidae</taxon>
        <taxon>Rhinotermitidae</taxon>
        <taxon>Coptotermes</taxon>
    </lineage>
</organism>
<evidence type="ECO:0008006" key="3">
    <source>
        <dbReference type="Google" id="ProtNLM"/>
    </source>
</evidence>
<name>A0A6L2PI71_COPFO</name>
<gene>
    <name evidence="1" type="ORF">Cfor_09898</name>
</gene>
<dbReference type="GO" id="GO:0003676">
    <property type="term" value="F:nucleic acid binding"/>
    <property type="evidence" value="ECO:0007669"/>
    <property type="project" value="InterPro"/>
</dbReference>
<dbReference type="Proteomes" id="UP000502823">
    <property type="component" value="Unassembled WGS sequence"/>
</dbReference>
<dbReference type="PANTHER" id="PTHR47326">
    <property type="entry name" value="TRANSPOSABLE ELEMENT TC3 TRANSPOSASE-LIKE PROTEIN"/>
    <property type="match status" value="1"/>
</dbReference>
<dbReference type="AlphaFoldDB" id="A0A6L2PI71"/>